<dbReference type="InterPro" id="IPR036388">
    <property type="entry name" value="WH-like_DNA-bd_sf"/>
</dbReference>
<dbReference type="AlphaFoldDB" id="A0A2M7W3A9"/>
<organism evidence="1 2">
    <name type="scientific">Candidatus Dojkabacteria bacterium CG_4_10_14_0_2_um_filter_Dojkabacteria_WS6_41_15</name>
    <dbReference type="NCBI Taxonomy" id="2014249"/>
    <lineage>
        <taxon>Bacteria</taxon>
        <taxon>Candidatus Dojkabacteria</taxon>
    </lineage>
</organism>
<name>A0A2M7W3A9_9BACT</name>
<sequence>MTNVQIPAYTLKMYRKVISYAERGEPYSLLGMYDGGQDYVFSLFSQSNFVGRIAPKQRYIRAVSLQVDTGISPIFAALSTQTSSADLRASIVKNPHFDQGITLILLLPHDQLLSTETESQLTDLRSTFPWNFSYCIIGYSSILNFVNIDQQAFYLKNWDSMRLLDEADREIVVSVYENFYKQKVTPKIRSLICNESGGNPGMIKTLFLQAISGNFNNAFDIQESNTYERLRHITETLSTAELLNILEPNQAKLNTNLVKFGYISDTGVPFSRLFGEFLSSSPYVFDRVSFSKLSPQLQLLYALFRNNVGKQISRRTVAQTLWGNESSAKYSDWAIDRAISDLRKALDGKLSIKALKKNGFICSE</sequence>
<dbReference type="Proteomes" id="UP000228952">
    <property type="component" value="Unassembled WGS sequence"/>
</dbReference>
<comment type="caution">
    <text evidence="1">The sequence shown here is derived from an EMBL/GenBank/DDBJ whole genome shotgun (WGS) entry which is preliminary data.</text>
</comment>
<evidence type="ECO:0000313" key="2">
    <source>
        <dbReference type="Proteomes" id="UP000228952"/>
    </source>
</evidence>
<evidence type="ECO:0008006" key="3">
    <source>
        <dbReference type="Google" id="ProtNLM"/>
    </source>
</evidence>
<accession>A0A2M7W3A9</accession>
<gene>
    <name evidence="1" type="ORF">COX64_00520</name>
</gene>
<dbReference type="SUPFAM" id="SSF46894">
    <property type="entry name" value="C-terminal effector domain of the bipartite response regulators"/>
    <property type="match status" value="1"/>
</dbReference>
<protein>
    <recommendedName>
        <fullName evidence="3">OmpR/PhoB-type domain-containing protein</fullName>
    </recommendedName>
</protein>
<dbReference type="Gene3D" id="1.10.10.10">
    <property type="entry name" value="Winged helix-like DNA-binding domain superfamily/Winged helix DNA-binding domain"/>
    <property type="match status" value="1"/>
</dbReference>
<dbReference type="InterPro" id="IPR016032">
    <property type="entry name" value="Sig_transdc_resp-reg_C-effctor"/>
</dbReference>
<dbReference type="GO" id="GO:0006355">
    <property type="term" value="P:regulation of DNA-templated transcription"/>
    <property type="evidence" value="ECO:0007669"/>
    <property type="project" value="InterPro"/>
</dbReference>
<proteinExistence type="predicted"/>
<evidence type="ECO:0000313" key="1">
    <source>
        <dbReference type="EMBL" id="PJA15614.1"/>
    </source>
</evidence>
<dbReference type="GO" id="GO:0003677">
    <property type="term" value="F:DNA binding"/>
    <property type="evidence" value="ECO:0007669"/>
    <property type="project" value="InterPro"/>
</dbReference>
<reference evidence="2" key="1">
    <citation type="submission" date="2017-09" db="EMBL/GenBank/DDBJ databases">
        <title>Depth-based differentiation of microbial function through sediment-hosted aquifers and enrichment of novel symbionts in the deep terrestrial subsurface.</title>
        <authorList>
            <person name="Probst A.J."/>
            <person name="Ladd B."/>
            <person name="Jarett J.K."/>
            <person name="Geller-Mcgrath D.E."/>
            <person name="Sieber C.M.K."/>
            <person name="Emerson J.B."/>
            <person name="Anantharaman K."/>
            <person name="Thomas B.C."/>
            <person name="Malmstrom R."/>
            <person name="Stieglmeier M."/>
            <person name="Klingl A."/>
            <person name="Woyke T."/>
            <person name="Ryan C.M."/>
            <person name="Banfield J.F."/>
        </authorList>
    </citation>
    <scope>NUCLEOTIDE SEQUENCE [LARGE SCALE GENOMIC DNA]</scope>
</reference>
<dbReference type="EMBL" id="PFQB01000011">
    <property type="protein sequence ID" value="PJA15614.1"/>
    <property type="molecule type" value="Genomic_DNA"/>
</dbReference>